<reference evidence="1" key="1">
    <citation type="thesis" date="2020" institute="ProQuest LLC" country="789 East Eisenhower Parkway, Ann Arbor, MI, USA">
        <title>Comparative Genomics and Chromosome Evolution.</title>
        <authorList>
            <person name="Mudd A.B."/>
        </authorList>
    </citation>
    <scope>NUCLEOTIDE SEQUENCE</scope>
    <source>
        <strain evidence="1">237g6f4</strain>
        <tissue evidence="1">Blood</tissue>
    </source>
</reference>
<evidence type="ECO:0000313" key="2">
    <source>
        <dbReference type="Proteomes" id="UP000824782"/>
    </source>
</evidence>
<sequence length="79" mass="9013">MQIPPAHVSTVKNTLLVNIVKDYTFTHFDLHAFHSSFDELYSTDDQPSVIVPICPEISSKLHEVAMFSLMQYGLKKTLF</sequence>
<dbReference type="EMBL" id="WNYA01000005">
    <property type="protein sequence ID" value="KAG8572612.1"/>
    <property type="molecule type" value="Genomic_DNA"/>
</dbReference>
<gene>
    <name evidence="1" type="ORF">GDO81_012103</name>
</gene>
<dbReference type="AlphaFoldDB" id="A0AAV7BJR8"/>
<comment type="caution">
    <text evidence="1">The sequence shown here is derived from an EMBL/GenBank/DDBJ whole genome shotgun (WGS) entry which is preliminary data.</text>
</comment>
<keyword evidence="2" id="KW-1185">Reference proteome</keyword>
<proteinExistence type="predicted"/>
<protein>
    <submittedName>
        <fullName evidence="1">Uncharacterized protein</fullName>
    </submittedName>
</protein>
<evidence type="ECO:0000313" key="1">
    <source>
        <dbReference type="EMBL" id="KAG8572612.1"/>
    </source>
</evidence>
<name>A0AAV7BJR8_ENGPU</name>
<accession>A0AAV7BJR8</accession>
<dbReference type="Proteomes" id="UP000824782">
    <property type="component" value="Unassembled WGS sequence"/>
</dbReference>
<organism evidence="1 2">
    <name type="scientific">Engystomops pustulosus</name>
    <name type="common">Tungara frog</name>
    <name type="synonym">Physalaemus pustulosus</name>
    <dbReference type="NCBI Taxonomy" id="76066"/>
    <lineage>
        <taxon>Eukaryota</taxon>
        <taxon>Metazoa</taxon>
        <taxon>Chordata</taxon>
        <taxon>Craniata</taxon>
        <taxon>Vertebrata</taxon>
        <taxon>Euteleostomi</taxon>
        <taxon>Amphibia</taxon>
        <taxon>Batrachia</taxon>
        <taxon>Anura</taxon>
        <taxon>Neobatrachia</taxon>
        <taxon>Hyloidea</taxon>
        <taxon>Leptodactylidae</taxon>
        <taxon>Leiuperinae</taxon>
        <taxon>Engystomops</taxon>
    </lineage>
</organism>